<organism evidence="12 13">
    <name type="scientific">Salsuginibacillus halophilus</name>
    <dbReference type="NCBI Taxonomy" id="517424"/>
    <lineage>
        <taxon>Bacteria</taxon>
        <taxon>Bacillati</taxon>
        <taxon>Bacillota</taxon>
        <taxon>Bacilli</taxon>
        <taxon>Bacillales</taxon>
        <taxon>Bacillaceae</taxon>
        <taxon>Salsuginibacillus</taxon>
    </lineage>
</organism>
<evidence type="ECO:0000313" key="13">
    <source>
        <dbReference type="Proteomes" id="UP000242310"/>
    </source>
</evidence>
<name>A0A2P8HAF3_9BACI</name>
<evidence type="ECO:0000313" key="12">
    <source>
        <dbReference type="EMBL" id="PSL43205.1"/>
    </source>
</evidence>
<dbReference type="InterPro" id="IPR004604">
    <property type="entry name" value="DNA_recomb/repair_RecN"/>
</dbReference>
<dbReference type="PANTHER" id="PTHR11059">
    <property type="entry name" value="DNA REPAIR PROTEIN RECN"/>
    <property type="match status" value="1"/>
</dbReference>
<dbReference type="GO" id="GO:0005524">
    <property type="term" value="F:ATP binding"/>
    <property type="evidence" value="ECO:0007669"/>
    <property type="project" value="UniProtKB-KW"/>
</dbReference>
<dbReference type="Proteomes" id="UP000242310">
    <property type="component" value="Unassembled WGS sequence"/>
</dbReference>
<dbReference type="GO" id="GO:0006281">
    <property type="term" value="P:DNA repair"/>
    <property type="evidence" value="ECO:0007669"/>
    <property type="project" value="UniProtKB-KW"/>
</dbReference>
<dbReference type="OrthoDB" id="9806954at2"/>
<accession>A0A2P8HAF3</accession>
<evidence type="ECO:0000256" key="10">
    <source>
        <dbReference type="SAM" id="Coils"/>
    </source>
</evidence>
<comment type="similarity">
    <text evidence="2 9">Belongs to the RecN family.</text>
</comment>
<evidence type="ECO:0000256" key="7">
    <source>
        <dbReference type="ARBA" id="ARBA00023204"/>
    </source>
</evidence>
<dbReference type="SUPFAM" id="SSF52540">
    <property type="entry name" value="P-loop containing nucleoside triphosphate hydrolases"/>
    <property type="match status" value="2"/>
</dbReference>
<dbReference type="InterPro" id="IPR003395">
    <property type="entry name" value="RecF/RecN/SMC_N"/>
</dbReference>
<evidence type="ECO:0000256" key="9">
    <source>
        <dbReference type="PIRNR" id="PIRNR003128"/>
    </source>
</evidence>
<keyword evidence="6" id="KW-0067">ATP-binding</keyword>
<dbReference type="Gene3D" id="3.40.50.300">
    <property type="entry name" value="P-loop containing nucleotide triphosphate hydrolases"/>
    <property type="match status" value="2"/>
</dbReference>
<evidence type="ECO:0000256" key="1">
    <source>
        <dbReference type="ARBA" id="ARBA00003618"/>
    </source>
</evidence>
<feature type="domain" description="RecF/RecN/SMC N-terminal" evidence="11">
    <location>
        <begin position="1"/>
        <end position="521"/>
    </location>
</feature>
<dbReference type="CDD" id="cd03241">
    <property type="entry name" value="ABC_RecN"/>
    <property type="match status" value="2"/>
</dbReference>
<keyword evidence="5 9" id="KW-0227">DNA damage</keyword>
<dbReference type="FunFam" id="3.40.50.300:FF:000356">
    <property type="entry name" value="DNA repair protein RecN"/>
    <property type="match status" value="1"/>
</dbReference>
<evidence type="ECO:0000259" key="11">
    <source>
        <dbReference type="Pfam" id="PF02463"/>
    </source>
</evidence>
<dbReference type="AlphaFoldDB" id="A0A2P8HAF3"/>
<dbReference type="GO" id="GO:0009432">
    <property type="term" value="P:SOS response"/>
    <property type="evidence" value="ECO:0007669"/>
    <property type="project" value="TreeGrafter"/>
</dbReference>
<dbReference type="RefSeq" id="WP_106589350.1">
    <property type="nucleotide sequence ID" value="NZ_PYAV01000011.1"/>
</dbReference>
<dbReference type="InterPro" id="IPR027417">
    <property type="entry name" value="P-loop_NTPase"/>
</dbReference>
<evidence type="ECO:0000256" key="2">
    <source>
        <dbReference type="ARBA" id="ARBA00009441"/>
    </source>
</evidence>
<keyword evidence="4" id="KW-0547">Nucleotide-binding</keyword>
<proteinExistence type="inferred from homology"/>
<reference evidence="12 13" key="1">
    <citation type="submission" date="2018-03" db="EMBL/GenBank/DDBJ databases">
        <title>Genomic Encyclopedia of Type Strains, Phase III (KMG-III): the genomes of soil and plant-associated and newly described type strains.</title>
        <authorList>
            <person name="Whitman W."/>
        </authorList>
    </citation>
    <scope>NUCLEOTIDE SEQUENCE [LARGE SCALE GENOMIC DNA]</scope>
    <source>
        <strain evidence="12 13">CGMCC 1.07653</strain>
    </source>
</reference>
<protein>
    <recommendedName>
        <fullName evidence="3 9">DNA repair protein RecN</fullName>
    </recommendedName>
    <alternativeName>
        <fullName evidence="8 9">Recombination protein N</fullName>
    </alternativeName>
</protein>
<gene>
    <name evidence="12" type="ORF">B0H94_11128</name>
</gene>
<dbReference type="NCBIfam" id="TIGR00634">
    <property type="entry name" value="recN"/>
    <property type="match status" value="1"/>
</dbReference>
<dbReference type="GO" id="GO:0006310">
    <property type="term" value="P:DNA recombination"/>
    <property type="evidence" value="ECO:0007669"/>
    <property type="project" value="InterPro"/>
</dbReference>
<dbReference type="GO" id="GO:0043590">
    <property type="term" value="C:bacterial nucleoid"/>
    <property type="evidence" value="ECO:0007669"/>
    <property type="project" value="TreeGrafter"/>
</dbReference>
<dbReference type="FunFam" id="3.40.50.300:FF:000319">
    <property type="entry name" value="DNA repair protein RecN"/>
    <property type="match status" value="1"/>
</dbReference>
<evidence type="ECO:0000256" key="8">
    <source>
        <dbReference type="ARBA" id="ARBA00033408"/>
    </source>
</evidence>
<evidence type="ECO:0000256" key="6">
    <source>
        <dbReference type="ARBA" id="ARBA00022840"/>
    </source>
</evidence>
<comment type="caution">
    <text evidence="12">The sequence shown here is derived from an EMBL/GenBank/DDBJ whole genome shotgun (WGS) entry which is preliminary data.</text>
</comment>
<dbReference type="PIRSF" id="PIRSF003128">
    <property type="entry name" value="RecN"/>
    <property type="match status" value="1"/>
</dbReference>
<feature type="coiled-coil region" evidence="10">
    <location>
        <begin position="330"/>
        <end position="368"/>
    </location>
</feature>
<sequence length="571" mass="62976">MLEEITIKNVAVIEEVTLSFEQGLTVLTGETGAGKSIIIDSLALLAGGRGSVDYVRHGADRAEIEGLFTVEENSPARARAEAAGIEIEENMVVLRREVTHKGKSICRINNKLVTLAVLREVGQGLIDIHGQHEHQELLQSERHLHLLDKFAGDDLKKALADYQSRFQDFKRTQEKLEQLQENDQENAHRLDLIEYQLGEIVQAELSPGEDEQLEKEKHILSHSESLYDALSGAYNSLYGEGRGLDWVSHALGETEAAAAVDDRLGELQESVANAYYALEEATFSLREHSEALAFDPERLHEVESRLNEIDRLKRKYGSTVDEILEYAAKVEEERDLIVNKDENIQAYEAELEQKAADLAAEADTLTDLRRQAALRLSETVEGELGALHMPNASLTVEFSLAERGSSYTFENGRRYFTANGQEKVEFMLSTNAGEPEKPLAKIASGGEISRIMLALKTVLSGFQQKVALIFDEVDTGVSGRVAQAIAAKIQEAANDAQVLCITHLPQVAAMADEHFLIEKSEEDARVYTTVEPMSSTAATEEIARMISGTTVTEASLENARELIAEASAVKS</sequence>
<evidence type="ECO:0000256" key="3">
    <source>
        <dbReference type="ARBA" id="ARBA00021315"/>
    </source>
</evidence>
<comment type="function">
    <text evidence="1 9">May be involved in recombinational repair of damaged DNA.</text>
</comment>
<dbReference type="EMBL" id="PYAV01000011">
    <property type="protein sequence ID" value="PSL43205.1"/>
    <property type="molecule type" value="Genomic_DNA"/>
</dbReference>
<keyword evidence="10" id="KW-0175">Coiled coil</keyword>
<dbReference type="PANTHER" id="PTHR11059:SF0">
    <property type="entry name" value="DNA REPAIR PROTEIN RECN"/>
    <property type="match status" value="1"/>
</dbReference>
<evidence type="ECO:0000256" key="4">
    <source>
        <dbReference type="ARBA" id="ARBA00022741"/>
    </source>
</evidence>
<evidence type="ECO:0000256" key="5">
    <source>
        <dbReference type="ARBA" id="ARBA00022763"/>
    </source>
</evidence>
<keyword evidence="7 9" id="KW-0234">DNA repair</keyword>
<keyword evidence="13" id="KW-1185">Reference proteome</keyword>
<dbReference type="Pfam" id="PF02463">
    <property type="entry name" value="SMC_N"/>
    <property type="match status" value="1"/>
</dbReference>